<dbReference type="Pfam" id="PF06470">
    <property type="entry name" value="SMC_hinge"/>
    <property type="match status" value="1"/>
</dbReference>
<dbReference type="InterPro" id="IPR027417">
    <property type="entry name" value="P-loop_NTPase"/>
</dbReference>
<dbReference type="InterPro" id="IPR010935">
    <property type="entry name" value="SMC_hinge"/>
</dbReference>
<reference evidence="6 7" key="1">
    <citation type="submission" date="2023-09" db="EMBL/GenBank/DDBJ databases">
        <title>Nesidiocoris tenuis whole genome shotgun sequence.</title>
        <authorList>
            <person name="Shibata T."/>
            <person name="Shimoda M."/>
            <person name="Kobayashi T."/>
            <person name="Uehara T."/>
        </authorList>
    </citation>
    <scope>NUCLEOTIDE SEQUENCE [LARGE SCALE GENOMIC DNA]</scope>
    <source>
        <strain evidence="6 7">Japan</strain>
    </source>
</reference>
<accession>A0ABN7B9B7</accession>
<evidence type="ECO:0000313" key="6">
    <source>
        <dbReference type="EMBL" id="BET00979.1"/>
    </source>
</evidence>
<dbReference type="Proteomes" id="UP001307889">
    <property type="component" value="Chromosome 12"/>
</dbReference>
<dbReference type="Gene3D" id="3.30.70.1620">
    <property type="match status" value="1"/>
</dbReference>
<dbReference type="InterPro" id="IPR036277">
    <property type="entry name" value="SMC_hinge_sf"/>
</dbReference>
<evidence type="ECO:0000313" key="7">
    <source>
        <dbReference type="Proteomes" id="UP001307889"/>
    </source>
</evidence>
<feature type="compositionally biased region" description="Low complexity" evidence="4">
    <location>
        <begin position="1187"/>
        <end position="1199"/>
    </location>
</feature>
<feature type="region of interest" description="Disordered" evidence="4">
    <location>
        <begin position="1169"/>
        <end position="1199"/>
    </location>
</feature>
<feature type="domain" description="SMC hinge" evidence="5">
    <location>
        <begin position="513"/>
        <end position="628"/>
    </location>
</feature>
<evidence type="ECO:0000256" key="2">
    <source>
        <dbReference type="ARBA" id="ARBA00023054"/>
    </source>
</evidence>
<dbReference type="PANTHER" id="PTHR43977">
    <property type="entry name" value="STRUCTURAL MAINTENANCE OF CHROMOSOMES PROTEIN 3"/>
    <property type="match status" value="1"/>
</dbReference>
<evidence type="ECO:0000256" key="4">
    <source>
        <dbReference type="SAM" id="MobiDB-lite"/>
    </source>
</evidence>
<dbReference type="Pfam" id="PF02463">
    <property type="entry name" value="SMC_N"/>
    <property type="match status" value="1"/>
</dbReference>
<gene>
    <name evidence="6" type="ORF">NTJ_13795</name>
</gene>
<feature type="coiled-coil region" evidence="3">
    <location>
        <begin position="739"/>
        <end position="921"/>
    </location>
</feature>
<sequence length="1199" mass="135827">MRIKRLTLSDFKSYPGKTVVDFGEGSATVIVGQNGAGKSNLLLAIDFVLGTRNAVLTSQERHRFFNADHERPETYVEIVLEDGQKLPDSQLTIRRVLGIRRDEYYLNGHQLTRAQLTNVLEVMSFSLPSPYFVNRSLLSEFMSPNQERCLNVLIRSMGLGIWQTFVFIGKEFRSIEDFKQRFASLERGIDYSDIENLDAINAKLREYKALKIRRARIRMKMYSLQILEWEEIIREAAENLRTNQLSNIDSAKHNCEVKNAITAKKSDLSKARLEIDILKQLVADSNVEKERILGKREKVVLSIEDVKKEIGTLEAEILMKRASPPVDTDSQTLSELVADFSRKQKQLDDLKNCLAQREQSRTVLLGKIGTLDKHKSAEDRKKWVENEAQVLLKRYKENAEEIRILRLRKDQINRTLSNLMARLEMLDDEVKKFEGAEHTKKNIKEELHRYQAELNELQRGEFIKNNDTNAVAALIDRKVAILRCKIGKSIHAGFESMAKVLSYWSDEGRAERTKCFGTVIENITCSDSLITALSVAVGAKLFYQIVDSNYTGNAVLEEMRKLDLPGEITFIPLNRIQPPPQPQIQSFQNDASPLINSVRFPDAVGNAITFALGNVIVCRNLEVAAQVAKSCRCSCVTLEGDIVRGSGPMSGGHQNPALTVGKVFFDIQHLKQQKEEIVRSIGTIKSKIDTKKMLVHFASSRLHSIQTRLENEAIILEKNSLTTAILSSKDDLAVCIDSIEKKEMDNARLDSEREALLQTEETMIADPESAKFGVIALNKEIIALKKSVNELTADVSEKKSKISLLQTKRHFLTEMDAENVSLELQLNKLRQKLKDYDAKYEMLSSSLNSINQSIAESTSTLETRSLEVEKIKSELSELKEQLNKAIPTSAYLNTSVAHLKMDEYSKKIAEKKKLVDGLTTEFGLQILHEPNWVSSLTLGQLFEELKKLDATINAREEDYSECLRTKKKTLKLRTFRQKSNQFQSEFDKYCEAVGIVRMWLKEYVEHSLRLISSAADRWFKAIVNEGSLTMDFTEHTDPENRPISTAGVAFRVKLSSVPINSLRALSKAQQMAVLLGIVFAFMDTHEEQFAIFDEIDQSFSSPLFDKLLQVISQFSRHQFFISSHRIQTTNQGDSHLLVHFKTGSRLNWITKDEAVEIVRTLNETSSRPSCSFLSSSPQSELATPTRASPSASSASFSSY</sequence>
<comment type="similarity">
    <text evidence="1">Belongs to the MIP/aquaporin (TC 1.A.8) family.</text>
</comment>
<proteinExistence type="inferred from homology"/>
<evidence type="ECO:0000256" key="3">
    <source>
        <dbReference type="SAM" id="Coils"/>
    </source>
</evidence>
<feature type="coiled-coil region" evidence="3">
    <location>
        <begin position="402"/>
        <end position="460"/>
    </location>
</feature>
<dbReference type="EMBL" id="AP028920">
    <property type="protein sequence ID" value="BET00979.1"/>
    <property type="molecule type" value="Genomic_DNA"/>
</dbReference>
<dbReference type="PROSITE" id="PS00221">
    <property type="entry name" value="MIP"/>
    <property type="match status" value="1"/>
</dbReference>
<name>A0ABN7B9B7_9HEMI</name>
<evidence type="ECO:0000256" key="1">
    <source>
        <dbReference type="ARBA" id="ARBA00006175"/>
    </source>
</evidence>
<dbReference type="SUPFAM" id="SSF52540">
    <property type="entry name" value="P-loop containing nucleoside triphosphate hydrolases"/>
    <property type="match status" value="1"/>
</dbReference>
<dbReference type="Gene3D" id="1.20.1060.20">
    <property type="match status" value="1"/>
</dbReference>
<evidence type="ECO:0000259" key="5">
    <source>
        <dbReference type="SMART" id="SM00968"/>
    </source>
</evidence>
<dbReference type="SUPFAM" id="SSF75553">
    <property type="entry name" value="Smc hinge domain"/>
    <property type="match status" value="1"/>
</dbReference>
<dbReference type="InterPro" id="IPR022357">
    <property type="entry name" value="MIP_CS"/>
</dbReference>
<dbReference type="SMART" id="SM00968">
    <property type="entry name" value="SMC_hinge"/>
    <property type="match status" value="1"/>
</dbReference>
<organism evidence="6 7">
    <name type="scientific">Nesidiocoris tenuis</name>
    <dbReference type="NCBI Taxonomy" id="355587"/>
    <lineage>
        <taxon>Eukaryota</taxon>
        <taxon>Metazoa</taxon>
        <taxon>Ecdysozoa</taxon>
        <taxon>Arthropoda</taxon>
        <taxon>Hexapoda</taxon>
        <taxon>Insecta</taxon>
        <taxon>Pterygota</taxon>
        <taxon>Neoptera</taxon>
        <taxon>Paraneoptera</taxon>
        <taxon>Hemiptera</taxon>
        <taxon>Heteroptera</taxon>
        <taxon>Panheteroptera</taxon>
        <taxon>Cimicomorpha</taxon>
        <taxon>Miridae</taxon>
        <taxon>Dicyphina</taxon>
        <taxon>Nesidiocoris</taxon>
    </lineage>
</organism>
<dbReference type="Gene3D" id="3.40.50.300">
    <property type="entry name" value="P-loop containing nucleotide triphosphate hydrolases"/>
    <property type="match status" value="2"/>
</dbReference>
<keyword evidence="7" id="KW-1185">Reference proteome</keyword>
<keyword evidence="2 3" id="KW-0175">Coiled coil</keyword>
<feature type="compositionally biased region" description="Low complexity" evidence="4">
    <location>
        <begin position="1169"/>
        <end position="1179"/>
    </location>
</feature>
<dbReference type="InterPro" id="IPR003395">
    <property type="entry name" value="RecF/RecN/SMC_N"/>
</dbReference>
<protein>
    <submittedName>
        <fullName evidence="6">Structural maintenance of chromosomes</fullName>
    </submittedName>
</protein>